<dbReference type="SUPFAM" id="SSF53474">
    <property type="entry name" value="alpha/beta-Hydrolases"/>
    <property type="match status" value="1"/>
</dbReference>
<proteinExistence type="predicted"/>
<protein>
    <recommendedName>
        <fullName evidence="1">AB hydrolase-1 domain-containing protein</fullName>
    </recommendedName>
</protein>
<dbReference type="PANTHER" id="PTHR43798">
    <property type="entry name" value="MONOACYLGLYCEROL LIPASE"/>
    <property type="match status" value="1"/>
</dbReference>
<dbReference type="InterPro" id="IPR029058">
    <property type="entry name" value="AB_hydrolase_fold"/>
</dbReference>
<keyword evidence="3" id="KW-1185">Reference proteome</keyword>
<dbReference type="GO" id="GO:0047372">
    <property type="term" value="F:monoacylglycerol lipase activity"/>
    <property type="evidence" value="ECO:0007669"/>
    <property type="project" value="TreeGrafter"/>
</dbReference>
<gene>
    <name evidence="2" type="ORF">SEMRO_47_G027730.1</name>
</gene>
<evidence type="ECO:0000259" key="1">
    <source>
        <dbReference type="Pfam" id="PF00561"/>
    </source>
</evidence>
<dbReference type="InterPro" id="IPR000073">
    <property type="entry name" value="AB_hydrolase_1"/>
</dbReference>
<dbReference type="InterPro" id="IPR050266">
    <property type="entry name" value="AB_hydrolase_sf"/>
</dbReference>
<dbReference type="Gene3D" id="3.40.50.1820">
    <property type="entry name" value="alpha/beta hydrolase"/>
    <property type="match status" value="1"/>
</dbReference>
<evidence type="ECO:0000313" key="3">
    <source>
        <dbReference type="Proteomes" id="UP001153069"/>
    </source>
</evidence>
<dbReference type="PANTHER" id="PTHR43798:SF33">
    <property type="entry name" value="HYDROLASE, PUTATIVE (AFU_ORTHOLOGUE AFUA_2G14860)-RELATED"/>
    <property type="match status" value="1"/>
</dbReference>
<accession>A0A9N8H3V5</accession>
<dbReference type="AlphaFoldDB" id="A0A9N8H3V5"/>
<sequence length="299" mass="34135">MTDELDTIFDCRRSGIKYPPQSKEGKEVPVLICLAGFPDSASVWEPLISQKELQSTHHIVALGLPGMHRDSLPDDHRWGYSPMEILVELHKVVTKVQEMHPEKKPTIDLCAHDWGSIYAYIYVQQHPEIIRKFVSLDIGLMEANEMPFGNTLKTVAYFLCFALAFIVRNLISASIASKVIELYPWKSIGPMTSVDTRIFLQTPKNNPHTCYPYFQFIKGKLTKLDLKNPITFDKIKSVPHLFLFGTKKDINYHSSVFLHNLDQTPGCSWKSFDGGHWFYADPKHSQEVATVMSTFFQLG</sequence>
<dbReference type="EMBL" id="CAICTM010000047">
    <property type="protein sequence ID" value="CAB9498852.1"/>
    <property type="molecule type" value="Genomic_DNA"/>
</dbReference>
<organism evidence="2 3">
    <name type="scientific">Seminavis robusta</name>
    <dbReference type="NCBI Taxonomy" id="568900"/>
    <lineage>
        <taxon>Eukaryota</taxon>
        <taxon>Sar</taxon>
        <taxon>Stramenopiles</taxon>
        <taxon>Ochrophyta</taxon>
        <taxon>Bacillariophyta</taxon>
        <taxon>Bacillariophyceae</taxon>
        <taxon>Bacillariophycidae</taxon>
        <taxon>Naviculales</taxon>
        <taxon>Naviculaceae</taxon>
        <taxon>Seminavis</taxon>
    </lineage>
</organism>
<dbReference type="GO" id="GO:0016020">
    <property type="term" value="C:membrane"/>
    <property type="evidence" value="ECO:0007669"/>
    <property type="project" value="TreeGrafter"/>
</dbReference>
<reference evidence="2" key="1">
    <citation type="submission" date="2020-06" db="EMBL/GenBank/DDBJ databases">
        <authorList>
            <consortium name="Plant Systems Biology data submission"/>
        </authorList>
    </citation>
    <scope>NUCLEOTIDE SEQUENCE</scope>
    <source>
        <strain evidence="2">D6</strain>
    </source>
</reference>
<feature type="domain" description="AB hydrolase-1" evidence="1">
    <location>
        <begin position="29"/>
        <end position="278"/>
    </location>
</feature>
<dbReference type="Pfam" id="PF00561">
    <property type="entry name" value="Abhydrolase_1"/>
    <property type="match status" value="1"/>
</dbReference>
<comment type="caution">
    <text evidence="2">The sequence shown here is derived from an EMBL/GenBank/DDBJ whole genome shotgun (WGS) entry which is preliminary data.</text>
</comment>
<dbReference type="Proteomes" id="UP001153069">
    <property type="component" value="Unassembled WGS sequence"/>
</dbReference>
<evidence type="ECO:0000313" key="2">
    <source>
        <dbReference type="EMBL" id="CAB9498852.1"/>
    </source>
</evidence>
<dbReference type="GO" id="GO:0046464">
    <property type="term" value="P:acylglycerol catabolic process"/>
    <property type="evidence" value="ECO:0007669"/>
    <property type="project" value="TreeGrafter"/>
</dbReference>
<dbReference type="OrthoDB" id="284184at2759"/>
<name>A0A9N8H3V5_9STRA</name>